<dbReference type="AlphaFoldDB" id="A0A1V9Y5F7"/>
<gene>
    <name evidence="1" type="ORF">THRCLA_11906</name>
</gene>
<evidence type="ECO:0000313" key="2">
    <source>
        <dbReference type="Proteomes" id="UP000243217"/>
    </source>
</evidence>
<proteinExistence type="predicted"/>
<dbReference type="Proteomes" id="UP000243217">
    <property type="component" value="Unassembled WGS sequence"/>
</dbReference>
<keyword evidence="2" id="KW-1185">Reference proteome</keyword>
<dbReference type="EMBL" id="JNBS01005096">
    <property type="protein sequence ID" value="OQR80953.1"/>
    <property type="molecule type" value="Genomic_DNA"/>
</dbReference>
<comment type="caution">
    <text evidence="1">The sequence shown here is derived from an EMBL/GenBank/DDBJ whole genome shotgun (WGS) entry which is preliminary data.</text>
</comment>
<protein>
    <submittedName>
        <fullName evidence="1">Uncharacterized protein</fullName>
    </submittedName>
</protein>
<accession>A0A1V9Y5F7</accession>
<reference evidence="1 2" key="1">
    <citation type="journal article" date="2014" name="Genome Biol. Evol.">
        <title>The secreted proteins of Achlya hypogyna and Thraustotheca clavata identify the ancestral oomycete secretome and reveal gene acquisitions by horizontal gene transfer.</title>
        <authorList>
            <person name="Misner I."/>
            <person name="Blouin N."/>
            <person name="Leonard G."/>
            <person name="Richards T.A."/>
            <person name="Lane C.E."/>
        </authorList>
    </citation>
    <scope>NUCLEOTIDE SEQUENCE [LARGE SCALE GENOMIC DNA]</scope>
    <source>
        <strain evidence="1 2">ATCC 34112</strain>
    </source>
</reference>
<name>A0A1V9Y5F7_9STRA</name>
<sequence>MGEWLPSQDYVFDPATRIAQCTCRPIHSQGWNYPWIHASTPATLTAYLFLRFMRDQHALLRVVGTKQSPSFVLSQDTFAIERGFYEQYPSPPHRSPTSNTIDASIMMLYNFVSQLPLRVVQKEASRINRHVQQALLRPLLTKLRVHPTMLDRYLATSNLIVPNVFQDTEDLKPPSPTNDLETISINVLLELFQPQLLKKMQAHYVHQTDAILQKSSLISLYEAWKELLQTHINQYLTQTTRFTNHNQFIQELCKIIPLQTPPNPFEAFVAQLRECYIAKEQPQRVDPKVFVSTPQQPPFNGRWLYEIPAEQPVLSNAISMVTMLRWVTMAYSFRQYLDQNTLCVRSDLAMHPTIWSTFYLDNEYRVARVFPNGETTMREWSSQWLHGDYIGAIEDGAIALTFYSWPMESSNLAYLIRLRIIPLSTTKLLYQWRLSTCAVAEGGDYCTMSATMRQQSLRGKEKILMSIDMNYLRLPVA</sequence>
<dbReference type="OrthoDB" id="72985at2759"/>
<evidence type="ECO:0000313" key="1">
    <source>
        <dbReference type="EMBL" id="OQR80953.1"/>
    </source>
</evidence>
<organism evidence="1 2">
    <name type="scientific">Thraustotheca clavata</name>
    <dbReference type="NCBI Taxonomy" id="74557"/>
    <lineage>
        <taxon>Eukaryota</taxon>
        <taxon>Sar</taxon>
        <taxon>Stramenopiles</taxon>
        <taxon>Oomycota</taxon>
        <taxon>Saprolegniomycetes</taxon>
        <taxon>Saprolegniales</taxon>
        <taxon>Achlyaceae</taxon>
        <taxon>Thraustotheca</taxon>
    </lineage>
</organism>